<dbReference type="Gene3D" id="3.30.950.10">
    <property type="entry name" value="Methyltransferase, Cobalt-precorrin-4 Transmethylase, Domain 2"/>
    <property type="match status" value="2"/>
</dbReference>
<dbReference type="InterPro" id="IPR014777">
    <property type="entry name" value="4pyrrole_Mease_sub1"/>
</dbReference>
<evidence type="ECO:0000313" key="6">
    <source>
        <dbReference type="EMBL" id="RWX42878.1"/>
    </source>
</evidence>
<dbReference type="PANTHER" id="PTHR45790">
    <property type="entry name" value="SIROHEME SYNTHASE-RELATED"/>
    <property type="match status" value="1"/>
</dbReference>
<dbReference type="GO" id="GO:0032259">
    <property type="term" value="P:methylation"/>
    <property type="evidence" value="ECO:0007669"/>
    <property type="project" value="UniProtKB-KW"/>
</dbReference>
<protein>
    <submittedName>
        <fullName evidence="6">Precorrin-4 methylase</fullName>
    </submittedName>
</protein>
<comment type="caution">
    <text evidence="6">The sequence shown here is derived from an EMBL/GenBank/DDBJ whole genome shotgun (WGS) entry which is preliminary data.</text>
</comment>
<evidence type="ECO:0000256" key="1">
    <source>
        <dbReference type="ARBA" id="ARBA00022603"/>
    </source>
</evidence>
<feature type="domain" description="Tetrapyrrole methylase" evidence="5">
    <location>
        <begin position="307"/>
        <end position="527"/>
    </location>
</feature>
<feature type="signal peptide" evidence="4">
    <location>
        <begin position="1"/>
        <end position="31"/>
    </location>
</feature>
<reference evidence="6 7" key="1">
    <citation type="submission" date="2017-01" db="EMBL/GenBank/DDBJ databases">
        <title>The cable genome- insights into the physiology and evolution of filamentous bacteria capable of sulfide oxidation via long distance electron transfer.</title>
        <authorList>
            <person name="Schreiber L."/>
            <person name="Bjerg J.T."/>
            <person name="Boggild A."/>
            <person name="Van De Vossenberg J."/>
            <person name="Meysman F."/>
            <person name="Nielsen L.P."/>
            <person name="Schramm A."/>
            <person name="Kjeldsen K.U."/>
        </authorList>
    </citation>
    <scope>NUCLEOTIDE SEQUENCE [LARGE SCALE GENOMIC DNA]</scope>
    <source>
        <strain evidence="6">MCF</strain>
    </source>
</reference>
<dbReference type="InterPro" id="IPR035996">
    <property type="entry name" value="4pyrrol_Methylase_sf"/>
</dbReference>
<accession>A0A3S3QBF1</accession>
<dbReference type="EMBL" id="MTKO01000139">
    <property type="protein sequence ID" value="RWX42878.1"/>
    <property type="molecule type" value="Genomic_DNA"/>
</dbReference>
<dbReference type="CDD" id="cd11724">
    <property type="entry name" value="TP_methylase"/>
    <property type="match status" value="2"/>
</dbReference>
<gene>
    <name evidence="6" type="ORF">H206_03398</name>
</gene>
<dbReference type="GO" id="GO:0008168">
    <property type="term" value="F:methyltransferase activity"/>
    <property type="evidence" value="ECO:0007669"/>
    <property type="project" value="UniProtKB-KW"/>
</dbReference>
<keyword evidence="3" id="KW-0949">S-adenosyl-L-methionine</keyword>
<dbReference type="PROSITE" id="PS51257">
    <property type="entry name" value="PROKAR_LIPOPROTEIN"/>
    <property type="match status" value="1"/>
</dbReference>
<evidence type="ECO:0000256" key="3">
    <source>
        <dbReference type="ARBA" id="ARBA00022691"/>
    </source>
</evidence>
<sequence>MRRKLEPKNIRGIALLALLWAVAFTACNATAAEPHKQAEQAGTFKVVSMGPGDGDLLTLRAVKALKDAEVVFCSAKSQKKLSSAVDFNGKEIIDGYSVLFWHYGKKCDKNAKKHFKQRMSCEEYHTKQAEFAQKVRKSVTEGKDVVMLSSGDPTIYGPDIWALRELNELETELIPGLSAFNAANAALEASLGEVIITAPFISKEGEQDTLEKLSGHEKATMVIFMPWDMEKTFARLAKSYPADTPAAVVSNAGITGKEKAVLGTVGSFAADTSGMNGNRSIIYVGKRLELAQFNKTPKKNAGKGKYYLVGMGPGDPDLASLRAMKVIQDADIIFSGERLRRKFAKELEGKPVISGYHRLFPYYGKSCSNADDHNKRKNGMTCEQYHQKQEEFAAKVRKAVAEGKTVAMLDSGDPLVYGPCSWSLTELNDLNTEVIPGVSCFNAANAALKTGVTEGEKSHSVILASGWTVDEMARHQSTMVLFTMRNEFKKFIDTLTKYYSPDTPAAVVVRAGYAQDERVVQGTLGSLLDQVGKEKLPFEYMLYVGDFLKKSPDRLPASTPALTVSQSL</sequence>
<evidence type="ECO:0000313" key="7">
    <source>
        <dbReference type="Proteomes" id="UP000287853"/>
    </source>
</evidence>
<keyword evidence="4" id="KW-0732">Signal</keyword>
<name>A0A3S3QBF1_9BACT</name>
<keyword evidence="1 6" id="KW-0489">Methyltransferase</keyword>
<dbReference type="SUPFAM" id="SSF53790">
    <property type="entry name" value="Tetrapyrrole methylase"/>
    <property type="match status" value="2"/>
</dbReference>
<keyword evidence="2" id="KW-0808">Transferase</keyword>
<dbReference type="AlphaFoldDB" id="A0A3S3QBF1"/>
<dbReference type="InterPro" id="IPR000878">
    <property type="entry name" value="4pyrrol_Mease"/>
</dbReference>
<dbReference type="InterPro" id="IPR050161">
    <property type="entry name" value="Siro_Cobalamin_biosynth"/>
</dbReference>
<feature type="chain" id="PRO_5018753375" evidence="4">
    <location>
        <begin position="32"/>
        <end position="568"/>
    </location>
</feature>
<dbReference type="Gene3D" id="3.40.1010.10">
    <property type="entry name" value="Cobalt-precorrin-4 Transmethylase, Domain 1"/>
    <property type="match status" value="2"/>
</dbReference>
<dbReference type="Proteomes" id="UP000287853">
    <property type="component" value="Unassembled WGS sequence"/>
</dbReference>
<dbReference type="InterPro" id="IPR014776">
    <property type="entry name" value="4pyrrole_Mease_sub2"/>
</dbReference>
<organism evidence="6 7">
    <name type="scientific">Candidatus Electrothrix aarhusensis</name>
    <dbReference type="NCBI Taxonomy" id="1859131"/>
    <lineage>
        <taxon>Bacteria</taxon>
        <taxon>Pseudomonadati</taxon>
        <taxon>Thermodesulfobacteriota</taxon>
        <taxon>Desulfobulbia</taxon>
        <taxon>Desulfobulbales</taxon>
        <taxon>Desulfobulbaceae</taxon>
        <taxon>Candidatus Electrothrix</taxon>
    </lineage>
</organism>
<dbReference type="Pfam" id="PF00590">
    <property type="entry name" value="TP_methylase"/>
    <property type="match status" value="2"/>
</dbReference>
<proteinExistence type="predicted"/>
<evidence type="ECO:0000256" key="2">
    <source>
        <dbReference type="ARBA" id="ARBA00022679"/>
    </source>
</evidence>
<feature type="domain" description="Tetrapyrrole methylase" evidence="5">
    <location>
        <begin position="46"/>
        <end position="267"/>
    </location>
</feature>
<evidence type="ECO:0000259" key="5">
    <source>
        <dbReference type="Pfam" id="PF00590"/>
    </source>
</evidence>
<evidence type="ECO:0000256" key="4">
    <source>
        <dbReference type="SAM" id="SignalP"/>
    </source>
</evidence>
<keyword evidence="7" id="KW-1185">Reference proteome</keyword>